<evidence type="ECO:0000313" key="12">
    <source>
        <dbReference type="Proteomes" id="UP000255101"/>
    </source>
</evidence>
<dbReference type="GO" id="GO:0008033">
    <property type="term" value="P:tRNA processing"/>
    <property type="evidence" value="ECO:0007669"/>
    <property type="project" value="UniProtKB-KW"/>
</dbReference>
<evidence type="ECO:0000259" key="9">
    <source>
        <dbReference type="Pfam" id="PF01743"/>
    </source>
</evidence>
<dbReference type="GO" id="GO:0046872">
    <property type="term" value="F:metal ion binding"/>
    <property type="evidence" value="ECO:0007669"/>
    <property type="project" value="UniProtKB-KW"/>
</dbReference>
<dbReference type="Proteomes" id="UP000255101">
    <property type="component" value="Unassembled WGS sequence"/>
</dbReference>
<comment type="similarity">
    <text evidence="8">Belongs to the tRNA nucleotidyltransferase/poly(A) polymerase family.</text>
</comment>
<dbReference type="PANTHER" id="PTHR46173:SF1">
    <property type="entry name" value="CCA TRNA NUCLEOTIDYLTRANSFERASE 1, MITOCHONDRIAL"/>
    <property type="match status" value="1"/>
</dbReference>
<evidence type="ECO:0000256" key="6">
    <source>
        <dbReference type="ARBA" id="ARBA00022741"/>
    </source>
</evidence>
<dbReference type="InterPro" id="IPR002646">
    <property type="entry name" value="PolA_pol_head_dom"/>
</dbReference>
<keyword evidence="6" id="KW-0547">Nucleotide-binding</keyword>
<dbReference type="AlphaFoldDB" id="A0A379CI19"/>
<evidence type="ECO:0000256" key="1">
    <source>
        <dbReference type="ARBA" id="ARBA00001946"/>
    </source>
</evidence>
<evidence type="ECO:0000256" key="5">
    <source>
        <dbReference type="ARBA" id="ARBA00022723"/>
    </source>
</evidence>
<protein>
    <submittedName>
        <fullName evidence="11">CCA-adding enzyme</fullName>
        <ecNumber evidence="11">2.7.7.72</ecNumber>
    </submittedName>
</protein>
<dbReference type="GO" id="GO:0004810">
    <property type="term" value="F:CCA tRNA nucleotidyltransferase activity"/>
    <property type="evidence" value="ECO:0007669"/>
    <property type="project" value="UniProtKB-EC"/>
</dbReference>
<dbReference type="EC" id="2.7.7.72" evidence="11"/>
<dbReference type="Pfam" id="PF12627">
    <property type="entry name" value="PolyA_pol_RNAbd"/>
    <property type="match status" value="1"/>
</dbReference>
<evidence type="ECO:0000256" key="7">
    <source>
        <dbReference type="ARBA" id="ARBA00022842"/>
    </source>
</evidence>
<reference evidence="11 12" key="1">
    <citation type="submission" date="2018-06" db="EMBL/GenBank/DDBJ databases">
        <authorList>
            <consortium name="Pathogen Informatics"/>
            <person name="Doyle S."/>
        </authorList>
    </citation>
    <scope>NUCLEOTIDE SEQUENCE [LARGE SCALE GENOMIC DNA]</scope>
    <source>
        <strain evidence="11 12">NCTC11460</strain>
    </source>
</reference>
<feature type="domain" description="Poly A polymerase head" evidence="9">
    <location>
        <begin position="23"/>
        <end position="143"/>
    </location>
</feature>
<dbReference type="InterPro" id="IPR032828">
    <property type="entry name" value="PolyA_RNA-bd"/>
</dbReference>
<sequence>MEIMIDKGAALILDKIEECGFEAFVVGGCVRDSIMARTPKDWDITTDALPEDIIAMFDRTIPTGIKHGTVTVLVGGQAYEVTTYRIDGDYLDSRRPESVEFTRNIVDDLSRRDFTINAMAYSPSRGLVDRFSGLEDIKNKIIRCVGNPDLRFKEDALRIMRAIRFSAQLGFQIEESTQKYIEENSLRLHLISAERIHDELEKIIESDPNKVKNLNNLGGFVDKFFLGYRPSDENIGLSTKIDHLYEIFGDKFIEVNFGNIDNLLLQDIKRAYLFLDMEGQDLEETMRSLRYSKKDIDKSLAIHGFLNDSSLEYLFEKDGFAHGERDLRIGLKRIMSRFGDLSLAKNAILAKIIQKNLKADVYFRVYNDIIESGECFSISQMKIDGRFIVENNLAKGPMIGNLLNEMLEHVIKNPSDNEKDRLIEILKNIY</sequence>
<keyword evidence="3" id="KW-0819">tRNA processing</keyword>
<dbReference type="Gene3D" id="1.10.246.80">
    <property type="match status" value="1"/>
</dbReference>
<proteinExistence type="inferred from homology"/>
<dbReference type="CDD" id="cd05398">
    <property type="entry name" value="NT_ClassII-CCAase"/>
    <property type="match status" value="1"/>
</dbReference>
<dbReference type="InterPro" id="IPR043519">
    <property type="entry name" value="NT_sf"/>
</dbReference>
<evidence type="ECO:0000313" key="11">
    <source>
        <dbReference type="EMBL" id="SUB61356.1"/>
    </source>
</evidence>
<dbReference type="Gene3D" id="3.30.460.10">
    <property type="entry name" value="Beta Polymerase, domain 2"/>
    <property type="match status" value="1"/>
</dbReference>
<dbReference type="EMBL" id="UGTB01000004">
    <property type="protein sequence ID" value="SUB61356.1"/>
    <property type="molecule type" value="Genomic_DNA"/>
</dbReference>
<feature type="domain" description="tRNA nucleotidyltransferase/poly(A) polymerase RNA and SrmB- binding" evidence="10">
    <location>
        <begin position="170"/>
        <end position="207"/>
    </location>
</feature>
<name>A0A379CI19_9FIRM</name>
<dbReference type="GO" id="GO:0000166">
    <property type="term" value="F:nucleotide binding"/>
    <property type="evidence" value="ECO:0007669"/>
    <property type="project" value="UniProtKB-KW"/>
</dbReference>
<keyword evidence="4 11" id="KW-0548">Nucleotidyltransferase</keyword>
<dbReference type="SUPFAM" id="SSF81891">
    <property type="entry name" value="Poly A polymerase C-terminal region-like"/>
    <property type="match status" value="1"/>
</dbReference>
<dbReference type="SUPFAM" id="SSF81301">
    <property type="entry name" value="Nucleotidyltransferase"/>
    <property type="match status" value="1"/>
</dbReference>
<keyword evidence="8" id="KW-0694">RNA-binding</keyword>
<comment type="cofactor">
    <cofactor evidence="1">
        <name>Mg(2+)</name>
        <dbReference type="ChEBI" id="CHEBI:18420"/>
    </cofactor>
</comment>
<evidence type="ECO:0000256" key="4">
    <source>
        <dbReference type="ARBA" id="ARBA00022695"/>
    </source>
</evidence>
<dbReference type="GO" id="GO:0000049">
    <property type="term" value="F:tRNA binding"/>
    <property type="evidence" value="ECO:0007669"/>
    <property type="project" value="TreeGrafter"/>
</dbReference>
<evidence type="ECO:0000256" key="3">
    <source>
        <dbReference type="ARBA" id="ARBA00022694"/>
    </source>
</evidence>
<dbReference type="InterPro" id="IPR050264">
    <property type="entry name" value="Bact_CCA-adding_enz_type3_sf"/>
</dbReference>
<organism evidence="11 12">
    <name type="scientific">Peptostreptococcus anaerobius</name>
    <dbReference type="NCBI Taxonomy" id="1261"/>
    <lineage>
        <taxon>Bacteria</taxon>
        <taxon>Bacillati</taxon>
        <taxon>Bacillota</taxon>
        <taxon>Clostridia</taxon>
        <taxon>Peptostreptococcales</taxon>
        <taxon>Peptostreptococcaceae</taxon>
        <taxon>Peptostreptococcus</taxon>
    </lineage>
</organism>
<keyword evidence="2 8" id="KW-0808">Transferase</keyword>
<evidence type="ECO:0000256" key="8">
    <source>
        <dbReference type="RuleBase" id="RU003953"/>
    </source>
</evidence>
<keyword evidence="5" id="KW-0479">Metal-binding</keyword>
<dbReference type="Pfam" id="PF01743">
    <property type="entry name" value="PolyA_pol"/>
    <property type="match status" value="1"/>
</dbReference>
<evidence type="ECO:0000259" key="10">
    <source>
        <dbReference type="Pfam" id="PF12627"/>
    </source>
</evidence>
<dbReference type="PANTHER" id="PTHR46173">
    <property type="entry name" value="CCA TRNA NUCLEOTIDYLTRANSFERASE 1, MITOCHONDRIAL"/>
    <property type="match status" value="1"/>
</dbReference>
<gene>
    <name evidence="11" type="primary">cca</name>
    <name evidence="11" type="ORF">NCTC11460_01286</name>
</gene>
<keyword evidence="7" id="KW-0460">Magnesium</keyword>
<dbReference type="Gene3D" id="1.10.3090.10">
    <property type="entry name" value="cca-adding enzyme, domain 2"/>
    <property type="match status" value="1"/>
</dbReference>
<accession>A0A379CI19</accession>
<evidence type="ECO:0000256" key="2">
    <source>
        <dbReference type="ARBA" id="ARBA00022679"/>
    </source>
</evidence>